<evidence type="ECO:0000313" key="1">
    <source>
        <dbReference type="EMBL" id="ASJ02760.1"/>
    </source>
</evidence>
<dbReference type="EMBL" id="CP014862">
    <property type="protein sequence ID" value="ASJ02760.1"/>
    <property type="molecule type" value="Genomic_DNA"/>
</dbReference>
<protein>
    <submittedName>
        <fullName evidence="1">Uncharacterized protein</fullName>
    </submittedName>
</protein>
<name>A0A2Z2M8F8_THEPR</name>
<dbReference type="AlphaFoldDB" id="A0A2Z2M8F8"/>
<proteinExistence type="predicted"/>
<evidence type="ECO:0000313" key="2">
    <source>
        <dbReference type="Proteomes" id="UP000250179"/>
    </source>
</evidence>
<dbReference type="OrthoDB" id="94677at2157"/>
<dbReference type="Pfam" id="PF11536">
    <property type="entry name" value="DUF3226"/>
    <property type="match status" value="1"/>
</dbReference>
<dbReference type="Gene3D" id="1.10.3490.10">
    <property type="entry name" value="PH0156-like"/>
    <property type="match status" value="1"/>
</dbReference>
<dbReference type="RefSeq" id="WP_088858017.1">
    <property type="nucleotide sequence ID" value="NZ_CP014862.1"/>
</dbReference>
<dbReference type="GeneID" id="33319866"/>
<dbReference type="KEGG" id="tprf:A3L09_05585"/>
<dbReference type="SUPFAM" id="SSF160945">
    <property type="entry name" value="PH0156-like"/>
    <property type="match status" value="1"/>
</dbReference>
<gene>
    <name evidence="1" type="ORF">A3L09_05585</name>
</gene>
<keyword evidence="2" id="KW-1185">Reference proteome</keyword>
<organism evidence="1 2">
    <name type="scientific">Thermococcus profundus</name>
    <dbReference type="NCBI Taxonomy" id="49899"/>
    <lineage>
        <taxon>Archaea</taxon>
        <taxon>Methanobacteriati</taxon>
        <taxon>Methanobacteriota</taxon>
        <taxon>Thermococci</taxon>
        <taxon>Thermococcales</taxon>
        <taxon>Thermococcaceae</taxon>
        <taxon>Thermococcus</taxon>
    </lineage>
</organism>
<dbReference type="Proteomes" id="UP000250179">
    <property type="component" value="Chromosome"/>
</dbReference>
<reference evidence="1 2" key="1">
    <citation type="submission" date="2016-03" db="EMBL/GenBank/DDBJ databases">
        <title>Complete genome sequence of Thermococcus profundus strain DT5432.</title>
        <authorList>
            <person name="Oger P.M."/>
        </authorList>
    </citation>
    <scope>NUCLEOTIDE SEQUENCE [LARGE SCALE GENOMIC DNA]</scope>
    <source>
        <strain evidence="1 2">DT 5432</strain>
    </source>
</reference>
<accession>A0A2Z2M8F8</accession>
<sequence>MKVVTGGKYENLDEAHSAFLFPEYGKNREELLEFVRALKGDETIVTASLELIDLLAGKFRKGEENVLIYSDTGKALTLKEVYELRKYLDFDVRGGFSGEESRVSVLFVEGKTDAKFFKAVFKKLFELKESREVPQNLMFIERVFERDNFDLLKRASDETYVAVIPSEGNSGVIRNLGNFIRAMEVFNFSVNRIGAAVDIDEDRESALQAIEGKLAQVGAEKGRAGYKVGMTEVVPLVIGLPFEDELIEWKKPTVEDLMLHLIEREGLLGRIKPALSVLNESLGRKLTPKEVMYLALSAYGHWGNLEGFYELFVMRSRFRNLKAILREAGLMDGLERLAFWERKAGTSRAGRR</sequence>
<dbReference type="Gene3D" id="3.40.50.10620">
    <property type="entry name" value="PH0156-like domains"/>
    <property type="match status" value="1"/>
</dbReference>
<dbReference type="InterPro" id="IPR024508">
    <property type="entry name" value="DUF3226"/>
</dbReference>